<dbReference type="EMBL" id="AYGX02000073">
    <property type="protein sequence ID" value="KRO27610.1"/>
    <property type="molecule type" value="Genomic_DNA"/>
</dbReference>
<keyword evidence="1" id="KW-0812">Transmembrane</keyword>
<gene>
    <name evidence="2" type="ORF">DY78_GL003085</name>
</gene>
<organism evidence="2 3">
    <name type="scientific">Lactiplantibacillus fabifermentans DSM 21115</name>
    <dbReference type="NCBI Taxonomy" id="1413187"/>
    <lineage>
        <taxon>Bacteria</taxon>
        <taxon>Bacillati</taxon>
        <taxon>Bacillota</taxon>
        <taxon>Bacilli</taxon>
        <taxon>Lactobacillales</taxon>
        <taxon>Lactobacillaceae</taxon>
        <taxon>Lactiplantibacillus</taxon>
    </lineage>
</organism>
<reference evidence="2 3" key="1">
    <citation type="journal article" date="2015" name="Genome Announc.">
        <title>Expanding the biotechnology potential of lactobacilli through comparative genomics of 213 strains and associated genera.</title>
        <authorList>
            <person name="Sun Z."/>
            <person name="Harris H.M."/>
            <person name="McCann A."/>
            <person name="Guo C."/>
            <person name="Argimon S."/>
            <person name="Zhang W."/>
            <person name="Yang X."/>
            <person name="Jeffery I.B."/>
            <person name="Cooney J.C."/>
            <person name="Kagawa T.F."/>
            <person name="Liu W."/>
            <person name="Song Y."/>
            <person name="Salvetti E."/>
            <person name="Wrobel A."/>
            <person name="Rasinkangas P."/>
            <person name="Parkhill J."/>
            <person name="Rea M.C."/>
            <person name="O'Sullivan O."/>
            <person name="Ritari J."/>
            <person name="Douillard F.P."/>
            <person name="Paul Ross R."/>
            <person name="Yang R."/>
            <person name="Briner A.E."/>
            <person name="Felis G.E."/>
            <person name="de Vos W.M."/>
            <person name="Barrangou R."/>
            <person name="Klaenhammer T.R."/>
            <person name="Caufield P.W."/>
            <person name="Cui Y."/>
            <person name="Zhang H."/>
            <person name="O'Toole P.W."/>
        </authorList>
    </citation>
    <scope>NUCLEOTIDE SEQUENCE [LARGE SCALE GENOMIC DNA]</scope>
    <source>
        <strain evidence="2 3">DSM 21115</strain>
    </source>
</reference>
<keyword evidence="1" id="KW-1133">Transmembrane helix</keyword>
<evidence type="ECO:0000313" key="2">
    <source>
        <dbReference type="EMBL" id="KRO27610.1"/>
    </source>
</evidence>
<evidence type="ECO:0000256" key="1">
    <source>
        <dbReference type="SAM" id="Phobius"/>
    </source>
</evidence>
<comment type="caution">
    <text evidence="2">The sequence shown here is derived from an EMBL/GenBank/DDBJ whole genome shotgun (WGS) entry which is preliminary data.</text>
</comment>
<accession>A0A0R2NXD9</accession>
<feature type="transmembrane region" description="Helical" evidence="1">
    <location>
        <begin position="20"/>
        <end position="43"/>
    </location>
</feature>
<keyword evidence="3" id="KW-1185">Reference proteome</keyword>
<feature type="transmembrane region" description="Helical" evidence="1">
    <location>
        <begin position="74"/>
        <end position="92"/>
    </location>
</feature>
<keyword evidence="1" id="KW-0472">Membrane</keyword>
<name>A0A0R2NXD9_9LACO</name>
<dbReference type="AlphaFoldDB" id="A0A0R2NXD9"/>
<evidence type="ECO:0000313" key="3">
    <source>
        <dbReference type="Proteomes" id="UP000050920"/>
    </source>
</evidence>
<dbReference type="Proteomes" id="UP000050920">
    <property type="component" value="Unassembled WGS sequence"/>
</dbReference>
<sequence>MMSFNPNQWLLNLTGLHSLQLTPTIYFAIVSYLLLTSVTMTIYNQHRATCTTIPQLQLLDTPSPFSQYLQKTSYGLLAMLVITAGLVFSTRVNFGPQLLQFIMFGVIICDVATKLATLQHWQATQHALVTAQLQVVQPFQVTYFWLKLHTLVDVSFKIFFAWLAMIWFSFLPIVG</sequence>
<dbReference type="RefSeq" id="WP_024625757.1">
    <property type="nucleotide sequence ID" value="NZ_AYGX02000073.1"/>
</dbReference>
<proteinExistence type="predicted"/>
<feature type="transmembrane region" description="Helical" evidence="1">
    <location>
        <begin position="158"/>
        <end position="174"/>
    </location>
</feature>
<protein>
    <submittedName>
        <fullName evidence="2">Uncharacterized protein</fullName>
    </submittedName>
</protein>